<evidence type="ECO:0000256" key="3">
    <source>
        <dbReference type="ARBA" id="ARBA00023163"/>
    </source>
</evidence>
<dbReference type="PANTHER" id="PTHR47506:SF10">
    <property type="entry name" value="TRANSCRIPTIONAL REGULATORY PROTEIN"/>
    <property type="match status" value="1"/>
</dbReference>
<dbReference type="PATRIC" id="fig|1237149.3.peg.3815"/>
<dbReference type="SUPFAM" id="SSF48498">
    <property type="entry name" value="Tetracyclin repressor-like, C-terminal domain"/>
    <property type="match status" value="1"/>
</dbReference>
<comment type="caution">
    <text evidence="6">The sequence shown here is derived from an EMBL/GenBank/DDBJ whole genome shotgun (WGS) entry which is preliminary data.</text>
</comment>
<dbReference type="InterPro" id="IPR011075">
    <property type="entry name" value="TetR_C"/>
</dbReference>
<organism evidence="6 7">
    <name type="scientific">Fulvivirga imtechensis AK7</name>
    <dbReference type="NCBI Taxonomy" id="1237149"/>
    <lineage>
        <taxon>Bacteria</taxon>
        <taxon>Pseudomonadati</taxon>
        <taxon>Bacteroidota</taxon>
        <taxon>Cytophagia</taxon>
        <taxon>Cytophagales</taxon>
        <taxon>Fulvivirgaceae</taxon>
        <taxon>Fulvivirga</taxon>
    </lineage>
</organism>
<keyword evidence="2 4" id="KW-0238">DNA-binding</keyword>
<dbReference type="RefSeq" id="WP_009581470.1">
    <property type="nucleotide sequence ID" value="NZ_AMZN01000055.1"/>
</dbReference>
<accession>L8JSN1</accession>
<proteinExistence type="predicted"/>
<dbReference type="PROSITE" id="PS50977">
    <property type="entry name" value="HTH_TETR_2"/>
    <property type="match status" value="1"/>
</dbReference>
<gene>
    <name evidence="6" type="ORF">C900_04052</name>
</gene>
<feature type="domain" description="HTH tetR-type" evidence="5">
    <location>
        <begin position="6"/>
        <end position="66"/>
    </location>
</feature>
<evidence type="ECO:0000313" key="6">
    <source>
        <dbReference type="EMBL" id="ELR70367.1"/>
    </source>
</evidence>
<keyword evidence="3" id="KW-0804">Transcription</keyword>
<dbReference type="Gene3D" id="1.10.357.10">
    <property type="entry name" value="Tetracycline Repressor, domain 2"/>
    <property type="match status" value="1"/>
</dbReference>
<dbReference type="eggNOG" id="COG1309">
    <property type="taxonomic scope" value="Bacteria"/>
</dbReference>
<evidence type="ECO:0000259" key="5">
    <source>
        <dbReference type="PROSITE" id="PS50977"/>
    </source>
</evidence>
<keyword evidence="1" id="KW-0805">Transcription regulation</keyword>
<dbReference type="STRING" id="1237149.C900_04052"/>
<dbReference type="Pfam" id="PF00440">
    <property type="entry name" value="TetR_N"/>
    <property type="match status" value="1"/>
</dbReference>
<dbReference type="PANTHER" id="PTHR47506">
    <property type="entry name" value="TRANSCRIPTIONAL REGULATORY PROTEIN"/>
    <property type="match status" value="1"/>
</dbReference>
<evidence type="ECO:0000256" key="4">
    <source>
        <dbReference type="PROSITE-ProRule" id="PRU00335"/>
    </source>
</evidence>
<dbReference type="AlphaFoldDB" id="L8JSN1"/>
<dbReference type="Proteomes" id="UP000011135">
    <property type="component" value="Unassembled WGS sequence"/>
</dbReference>
<dbReference type="Gene3D" id="1.10.10.60">
    <property type="entry name" value="Homeodomain-like"/>
    <property type="match status" value="1"/>
</dbReference>
<evidence type="ECO:0000256" key="2">
    <source>
        <dbReference type="ARBA" id="ARBA00023125"/>
    </source>
</evidence>
<name>L8JSN1_9BACT</name>
<protein>
    <submittedName>
        <fullName evidence="6">Transcriptional regulator, TetR family</fullName>
    </submittedName>
</protein>
<keyword evidence="7" id="KW-1185">Reference proteome</keyword>
<reference evidence="6 7" key="1">
    <citation type="submission" date="2012-12" db="EMBL/GenBank/DDBJ databases">
        <title>Genome assembly of Fulvivirga imtechensis AK7.</title>
        <authorList>
            <person name="Nupur N."/>
            <person name="Khatri I."/>
            <person name="Kumar R."/>
            <person name="Subramanian S."/>
            <person name="Pinnaka A."/>
        </authorList>
    </citation>
    <scope>NUCLEOTIDE SEQUENCE [LARGE SCALE GENOMIC DNA]</scope>
    <source>
        <strain evidence="6 7">AK7</strain>
    </source>
</reference>
<dbReference type="InterPro" id="IPR036271">
    <property type="entry name" value="Tet_transcr_reg_TetR-rel_C_sf"/>
</dbReference>
<evidence type="ECO:0000313" key="7">
    <source>
        <dbReference type="Proteomes" id="UP000011135"/>
    </source>
</evidence>
<dbReference type="OrthoDB" id="9795242at2"/>
<feature type="DNA-binding region" description="H-T-H motif" evidence="4">
    <location>
        <begin position="29"/>
        <end position="48"/>
    </location>
</feature>
<dbReference type="SUPFAM" id="SSF46689">
    <property type="entry name" value="Homeodomain-like"/>
    <property type="match status" value="1"/>
</dbReference>
<dbReference type="InterPro" id="IPR001647">
    <property type="entry name" value="HTH_TetR"/>
</dbReference>
<sequence length="193" mass="21867">MPKHITFDREVVIKKVTELFWRKGYHGTSMQDLVDTTGLNRSSLYNTFGDKFALFLESMKYYQQQEQGAAYSHLFKSGSAVECIQSFFIALIDNIEEDKDKKGCYLINCTAELSATDPHVRDFLTDNQHSLIRAFTDLIHSGQQNGEIPATKDARHLALYLFSSLQGLRLTGMLNNSRKELEGIAEEIMSSLG</sequence>
<evidence type="ECO:0000256" key="1">
    <source>
        <dbReference type="ARBA" id="ARBA00023015"/>
    </source>
</evidence>
<dbReference type="InterPro" id="IPR009057">
    <property type="entry name" value="Homeodomain-like_sf"/>
</dbReference>
<dbReference type="EMBL" id="AMZN01000055">
    <property type="protein sequence ID" value="ELR70367.1"/>
    <property type="molecule type" value="Genomic_DNA"/>
</dbReference>
<dbReference type="Pfam" id="PF16925">
    <property type="entry name" value="TetR_C_13"/>
    <property type="match status" value="1"/>
</dbReference>
<dbReference type="GO" id="GO:0003677">
    <property type="term" value="F:DNA binding"/>
    <property type="evidence" value="ECO:0007669"/>
    <property type="project" value="UniProtKB-UniRule"/>
</dbReference>